<dbReference type="SUPFAM" id="SSF82171">
    <property type="entry name" value="DPP6 N-terminal domain-like"/>
    <property type="match status" value="1"/>
</dbReference>
<evidence type="ECO:0000259" key="5">
    <source>
        <dbReference type="PROSITE" id="PS51755"/>
    </source>
</evidence>
<evidence type="ECO:0000256" key="3">
    <source>
        <dbReference type="PROSITE-ProRule" id="PRU01091"/>
    </source>
</evidence>
<dbReference type="InterPro" id="IPR036388">
    <property type="entry name" value="WH-like_DNA-bd_sf"/>
</dbReference>
<dbReference type="GO" id="GO:0006355">
    <property type="term" value="P:regulation of DNA-templated transcription"/>
    <property type="evidence" value="ECO:0007669"/>
    <property type="project" value="InterPro"/>
</dbReference>
<dbReference type="KEGG" id="swd:Swoo_3384"/>
<gene>
    <name evidence="6" type="ordered locus">Swoo_3384</name>
</gene>
<dbReference type="PANTHER" id="PTHR36842">
    <property type="entry name" value="PROTEIN TOLB HOMOLOG"/>
    <property type="match status" value="1"/>
</dbReference>
<sequence length="693" mass="79045">MTFQFANCLVFPAHNKLEIDGQSIKIEPKIMQVLCFLLRHQGQVVSREFIAQSLWPDTVVGLDVITRAIFELRKILNDSAQSPQFIETIARKGYCFIYPLEQKSVAEGSVDCLAESYESKSFFKWPLFVTLSVAVILIVVVVGFFLTRYDSDRQVHQFRSTLLTHSDSQVEMPALSPSQKSVLFIQSFPENRFNQIFLMDLQTNKKVALTEQDAIYRFPLWGASGKYIYYIKCIKRDCQLIQDNIESREKQVLFSRGEEITSFDISPLEQEAVLDVIEGENQRLALLYFDKPEPLYMELSDGMHRMPKYSLDGRSVFFVTSTSNSYTVLNQYHLADGVAEQLNSDFHSILSVEPMSDNQLWISGKLDGRFAIWSMSLGSKELEKVIDNHSSEYQSQLSSANNGTFNLVYKNWHRNINVEQYGLTDYPQMLNSDAIDINAIYSPETKTFFSVSNRSGSFEIWLHKANESQHKANESQQMTRLKANSLGQPLLSQDSKQLAFLNKKSAFSELTILDIESQQLLMSYQVPVNTHLLEWSNRSETLYVSVLEQKQYTLAMIDLSNGKLTKLAVNAGGFVKEPTDGNGLIYVDMSNGQLMRTNSLSETKRIVDLLSLNVASIPRGLMLTEQWLYYVVLVDEGPRVMRYELSSSEVSLYAQLPKGSVVTQIGGKDKPFVIFDRRIEDESKIILLESEYD</sequence>
<feature type="DNA-binding region" description="OmpR/PhoB-type" evidence="3">
    <location>
        <begin position="1"/>
        <end position="98"/>
    </location>
</feature>
<dbReference type="Pfam" id="PF00486">
    <property type="entry name" value="Trans_reg_C"/>
    <property type="match status" value="1"/>
</dbReference>
<comment type="similarity">
    <text evidence="1">Belongs to the TolB family.</text>
</comment>
<reference evidence="6 7" key="1">
    <citation type="submission" date="2008-02" db="EMBL/GenBank/DDBJ databases">
        <title>Complete sequence of Shewanella woodyi ATCC 51908.</title>
        <authorList>
            <consortium name="US DOE Joint Genome Institute"/>
            <person name="Copeland A."/>
            <person name="Lucas S."/>
            <person name="Lapidus A."/>
            <person name="Glavina del Rio T."/>
            <person name="Dalin E."/>
            <person name="Tice H."/>
            <person name="Bruce D."/>
            <person name="Goodwin L."/>
            <person name="Pitluck S."/>
            <person name="Sims D."/>
            <person name="Brettin T."/>
            <person name="Detter J.C."/>
            <person name="Han C."/>
            <person name="Kuske C.R."/>
            <person name="Schmutz J."/>
            <person name="Larimer F."/>
            <person name="Land M."/>
            <person name="Hauser L."/>
            <person name="Kyrpides N."/>
            <person name="Lykidis A."/>
            <person name="Zhao J.-S."/>
            <person name="Richardson P."/>
        </authorList>
    </citation>
    <scope>NUCLEOTIDE SEQUENCE [LARGE SCALE GENOMIC DNA]</scope>
    <source>
        <strain evidence="7">ATCC 51908 / MS32</strain>
    </source>
</reference>
<dbReference type="SUPFAM" id="SSF46894">
    <property type="entry name" value="C-terminal effector domain of the bipartite response regulators"/>
    <property type="match status" value="1"/>
</dbReference>
<dbReference type="InterPro" id="IPR011042">
    <property type="entry name" value="6-blade_b-propeller_TolB-like"/>
</dbReference>
<dbReference type="Proteomes" id="UP000002168">
    <property type="component" value="Chromosome"/>
</dbReference>
<dbReference type="eggNOG" id="COG0823">
    <property type="taxonomic scope" value="Bacteria"/>
</dbReference>
<dbReference type="SMART" id="SM00862">
    <property type="entry name" value="Trans_reg_C"/>
    <property type="match status" value="1"/>
</dbReference>
<dbReference type="Gene3D" id="1.10.10.10">
    <property type="entry name" value="Winged helix-like DNA-binding domain superfamily/Winged helix DNA-binding domain"/>
    <property type="match status" value="1"/>
</dbReference>
<organism evidence="6 7">
    <name type="scientific">Shewanella woodyi (strain ATCC 51908 / MS32)</name>
    <dbReference type="NCBI Taxonomy" id="392500"/>
    <lineage>
        <taxon>Bacteria</taxon>
        <taxon>Pseudomonadati</taxon>
        <taxon>Pseudomonadota</taxon>
        <taxon>Gammaproteobacteria</taxon>
        <taxon>Alteromonadales</taxon>
        <taxon>Shewanellaceae</taxon>
        <taxon>Shewanella</taxon>
    </lineage>
</organism>
<dbReference type="EMBL" id="CP000961">
    <property type="protein sequence ID" value="ACA87652.1"/>
    <property type="molecule type" value="Genomic_DNA"/>
</dbReference>
<dbReference type="Pfam" id="PF07676">
    <property type="entry name" value="PD40"/>
    <property type="match status" value="1"/>
</dbReference>
<feature type="transmembrane region" description="Helical" evidence="4">
    <location>
        <begin position="125"/>
        <end position="146"/>
    </location>
</feature>
<keyword evidence="4" id="KW-1133">Transmembrane helix</keyword>
<dbReference type="GO" id="GO:0003677">
    <property type="term" value="F:DNA binding"/>
    <property type="evidence" value="ECO:0007669"/>
    <property type="project" value="UniProtKB-UniRule"/>
</dbReference>
<dbReference type="eggNOG" id="COG3710">
    <property type="taxonomic scope" value="Bacteria"/>
</dbReference>
<keyword evidence="2 3" id="KW-0238">DNA-binding</keyword>
<dbReference type="PANTHER" id="PTHR36842:SF1">
    <property type="entry name" value="PROTEIN TOLB"/>
    <property type="match status" value="1"/>
</dbReference>
<dbReference type="GO" id="GO:0000160">
    <property type="term" value="P:phosphorelay signal transduction system"/>
    <property type="evidence" value="ECO:0007669"/>
    <property type="project" value="InterPro"/>
</dbReference>
<dbReference type="InterPro" id="IPR011659">
    <property type="entry name" value="WD40"/>
</dbReference>
<dbReference type="CDD" id="cd00383">
    <property type="entry name" value="trans_reg_C"/>
    <property type="match status" value="1"/>
</dbReference>
<dbReference type="HOGENOM" id="CLU_397334_0_0_6"/>
<protein>
    <submittedName>
        <fullName evidence="6">Transcriptional regulator, CadC</fullName>
    </submittedName>
</protein>
<keyword evidence="7" id="KW-1185">Reference proteome</keyword>
<dbReference type="Gene3D" id="2.120.10.30">
    <property type="entry name" value="TolB, C-terminal domain"/>
    <property type="match status" value="2"/>
</dbReference>
<evidence type="ECO:0000256" key="1">
    <source>
        <dbReference type="ARBA" id="ARBA00009820"/>
    </source>
</evidence>
<keyword evidence="4" id="KW-0812">Transmembrane</keyword>
<dbReference type="PROSITE" id="PS51755">
    <property type="entry name" value="OMPR_PHOB"/>
    <property type="match status" value="1"/>
</dbReference>
<keyword evidence="4" id="KW-0472">Membrane</keyword>
<dbReference type="STRING" id="392500.Swoo_3384"/>
<proteinExistence type="inferred from homology"/>
<name>B1KPW9_SHEWM</name>
<evidence type="ECO:0000313" key="7">
    <source>
        <dbReference type="Proteomes" id="UP000002168"/>
    </source>
</evidence>
<evidence type="ECO:0000313" key="6">
    <source>
        <dbReference type="EMBL" id="ACA87652.1"/>
    </source>
</evidence>
<accession>B1KPW9</accession>
<dbReference type="InterPro" id="IPR016032">
    <property type="entry name" value="Sig_transdc_resp-reg_C-effctor"/>
</dbReference>
<feature type="domain" description="OmpR/PhoB-type" evidence="5">
    <location>
        <begin position="1"/>
        <end position="98"/>
    </location>
</feature>
<dbReference type="AlphaFoldDB" id="B1KPW9"/>
<dbReference type="RefSeq" id="WP_012325987.1">
    <property type="nucleotide sequence ID" value="NC_010506.1"/>
</dbReference>
<evidence type="ECO:0000256" key="4">
    <source>
        <dbReference type="SAM" id="Phobius"/>
    </source>
</evidence>
<evidence type="ECO:0000256" key="2">
    <source>
        <dbReference type="ARBA" id="ARBA00023125"/>
    </source>
</evidence>
<dbReference type="InterPro" id="IPR001867">
    <property type="entry name" value="OmpR/PhoB-type_DNA-bd"/>
</dbReference>